<dbReference type="PANTHER" id="PTHR11461">
    <property type="entry name" value="SERINE PROTEASE INHIBITOR, SERPIN"/>
    <property type="match status" value="1"/>
</dbReference>
<feature type="domain" description="Serpin" evidence="1">
    <location>
        <begin position="1"/>
        <end position="149"/>
    </location>
</feature>
<protein>
    <recommendedName>
        <fullName evidence="1">Serpin domain-containing protein</fullName>
    </recommendedName>
</protein>
<evidence type="ECO:0000313" key="2">
    <source>
        <dbReference type="EMBL" id="KAF3957752.1"/>
    </source>
</evidence>
<dbReference type="PANTHER" id="PTHR11461:SF315">
    <property type="entry name" value="SERPIN-Z3-LIKE"/>
    <property type="match status" value="1"/>
</dbReference>
<dbReference type="InterPro" id="IPR036186">
    <property type="entry name" value="Serpin_sf"/>
</dbReference>
<keyword evidence="3" id="KW-1185">Reference proteome</keyword>
<reference evidence="2" key="1">
    <citation type="submission" date="2020-03" db="EMBL/GenBank/DDBJ databases">
        <title>Castanea mollissima Vanexum genome sequencing.</title>
        <authorList>
            <person name="Staton M."/>
        </authorList>
    </citation>
    <scope>NUCLEOTIDE SEQUENCE</scope>
    <source>
        <tissue evidence="2">Leaf</tissue>
    </source>
</reference>
<dbReference type="InterPro" id="IPR042185">
    <property type="entry name" value="Serpin_sf_2"/>
</dbReference>
<dbReference type="EMBL" id="JRKL02002737">
    <property type="protein sequence ID" value="KAF3957752.1"/>
    <property type="molecule type" value="Genomic_DNA"/>
</dbReference>
<evidence type="ECO:0000313" key="3">
    <source>
        <dbReference type="Proteomes" id="UP000737018"/>
    </source>
</evidence>
<dbReference type="InterPro" id="IPR000215">
    <property type="entry name" value="Serpin_fam"/>
</dbReference>
<dbReference type="OrthoDB" id="1063785at2759"/>
<proteinExistence type="predicted"/>
<accession>A0A8J4R555</accession>
<evidence type="ECO:0000259" key="1">
    <source>
        <dbReference type="Pfam" id="PF00079"/>
    </source>
</evidence>
<sequence>MYFYLPDGRDGLKNLLHQLNPNSEFLKHQLMLKKERISNLRIPKFKFPYDFNVSKVIRSLGLTQPSIVLHSPDGNEVVGPATAIGHKAYIEVNEMGTEAAAVTYSCLLGCAQFRQPLPPLTFKADHPFMFMIMEDMSRIPLFVGAVVNPLLET</sequence>
<dbReference type="Gene3D" id="6.20.40.10">
    <property type="match status" value="1"/>
</dbReference>
<dbReference type="AlphaFoldDB" id="A0A8J4R555"/>
<dbReference type="Gene3D" id="2.10.310.10">
    <property type="entry name" value="Serpins superfamily"/>
    <property type="match status" value="1"/>
</dbReference>
<organism evidence="2 3">
    <name type="scientific">Castanea mollissima</name>
    <name type="common">Chinese chestnut</name>
    <dbReference type="NCBI Taxonomy" id="60419"/>
    <lineage>
        <taxon>Eukaryota</taxon>
        <taxon>Viridiplantae</taxon>
        <taxon>Streptophyta</taxon>
        <taxon>Embryophyta</taxon>
        <taxon>Tracheophyta</taxon>
        <taxon>Spermatophyta</taxon>
        <taxon>Magnoliopsida</taxon>
        <taxon>eudicotyledons</taxon>
        <taxon>Gunneridae</taxon>
        <taxon>Pentapetalae</taxon>
        <taxon>rosids</taxon>
        <taxon>fabids</taxon>
        <taxon>Fagales</taxon>
        <taxon>Fagaceae</taxon>
        <taxon>Castanea</taxon>
    </lineage>
</organism>
<dbReference type="PROSITE" id="PS00284">
    <property type="entry name" value="SERPIN"/>
    <property type="match status" value="1"/>
</dbReference>
<gene>
    <name evidence="2" type="ORF">CMV_017260</name>
</gene>
<dbReference type="SUPFAM" id="SSF56574">
    <property type="entry name" value="Serpins"/>
    <property type="match status" value="1"/>
</dbReference>
<dbReference type="GO" id="GO:0004867">
    <property type="term" value="F:serine-type endopeptidase inhibitor activity"/>
    <property type="evidence" value="ECO:0007669"/>
    <property type="project" value="InterPro"/>
</dbReference>
<dbReference type="Pfam" id="PF00079">
    <property type="entry name" value="Serpin"/>
    <property type="match status" value="1"/>
</dbReference>
<dbReference type="Proteomes" id="UP000737018">
    <property type="component" value="Unassembled WGS sequence"/>
</dbReference>
<dbReference type="InterPro" id="IPR023796">
    <property type="entry name" value="Serpin_dom"/>
</dbReference>
<name>A0A8J4R555_9ROSI</name>
<dbReference type="Gene3D" id="2.30.39.10">
    <property type="entry name" value="Alpha-1-antitrypsin, domain 1"/>
    <property type="match status" value="1"/>
</dbReference>
<dbReference type="GO" id="GO:0005615">
    <property type="term" value="C:extracellular space"/>
    <property type="evidence" value="ECO:0007669"/>
    <property type="project" value="InterPro"/>
</dbReference>
<dbReference type="InterPro" id="IPR023795">
    <property type="entry name" value="Serpin_CS"/>
</dbReference>
<comment type="caution">
    <text evidence="2">The sequence shown here is derived from an EMBL/GenBank/DDBJ whole genome shotgun (WGS) entry which is preliminary data.</text>
</comment>